<evidence type="ECO:0000256" key="1">
    <source>
        <dbReference type="ARBA" id="ARBA00007606"/>
    </source>
</evidence>
<dbReference type="Gene3D" id="2.60.120.200">
    <property type="match status" value="1"/>
</dbReference>
<keyword evidence="4" id="KW-0732">Signal</keyword>
<dbReference type="PANTHER" id="PTHR32401:SF49">
    <property type="entry name" value="OS10G0129200 PROTEIN"/>
    <property type="match status" value="1"/>
</dbReference>
<keyword evidence="3" id="KW-0472">Membrane</keyword>
<dbReference type="InterPro" id="IPR013320">
    <property type="entry name" value="ConA-like_dom_sf"/>
</dbReference>
<comment type="similarity">
    <text evidence="1">Belongs to the leguminous lectin family.</text>
</comment>
<keyword evidence="3" id="KW-1133">Transmembrane helix</keyword>
<feature type="region of interest" description="Disordered" evidence="2">
    <location>
        <begin position="301"/>
        <end position="331"/>
    </location>
</feature>
<sequence length="373" mass="41466">MKPDVKLIILGMALRFLLCINHPCVREHLPQATQTLSRSKAEATSSLELAAMTMSHRRLFPMLLLLCISLLSILVVPSVSSSLLSFDIHFASWGYDPQEVLFHQTSPRNLSSHGSRERDVYTGHHDKVVLRRKKKKNFVPRTCDCSRFDGLMYARPAPLRDTATGEVASFKMTLCLRINRGEAGSSSSNGGVRTGLFLFLVPYPWNRGDTAIEVGLDSSCTGMDEPSLGSDPVVCAHVHYDAAEELLKTNIRVGDRSCLCMRRIDRGRMPNEAAVGFASTTAGDPIKLENVLTWAFHSTLEPKKKQDPPGLRPGAATGAESESSLGEQQVRLDPWNRNAELNFRYRRNWQQNWQLTCSISVSLSYGNANEGMD</sequence>
<dbReference type="Proteomes" id="UP000243499">
    <property type="component" value="Chromosome 4"/>
</dbReference>
<organism evidence="5">
    <name type="scientific">Panicum hallii</name>
    <dbReference type="NCBI Taxonomy" id="206008"/>
    <lineage>
        <taxon>Eukaryota</taxon>
        <taxon>Viridiplantae</taxon>
        <taxon>Streptophyta</taxon>
        <taxon>Embryophyta</taxon>
        <taxon>Tracheophyta</taxon>
        <taxon>Spermatophyta</taxon>
        <taxon>Magnoliopsida</taxon>
        <taxon>Liliopsida</taxon>
        <taxon>Poales</taxon>
        <taxon>Poaceae</taxon>
        <taxon>PACMAD clade</taxon>
        <taxon>Panicoideae</taxon>
        <taxon>Panicodae</taxon>
        <taxon>Paniceae</taxon>
        <taxon>Panicinae</taxon>
        <taxon>Panicum</taxon>
        <taxon>Panicum sect. Panicum</taxon>
    </lineage>
</organism>
<dbReference type="EMBL" id="CM008049">
    <property type="protein sequence ID" value="PAN22850.2"/>
    <property type="molecule type" value="Genomic_DNA"/>
</dbReference>
<dbReference type="AlphaFoldDB" id="A0A2S3HH50"/>
<feature type="chain" id="PRO_5015428454" description="Legume lectin domain-containing protein" evidence="4">
    <location>
        <begin position="20"/>
        <end position="373"/>
    </location>
</feature>
<dbReference type="Gramene" id="PAN22850">
    <property type="protein sequence ID" value="PAN22850"/>
    <property type="gene ID" value="PAHAL_4G050700"/>
</dbReference>
<evidence type="ECO:0000256" key="2">
    <source>
        <dbReference type="SAM" id="MobiDB-lite"/>
    </source>
</evidence>
<reference evidence="5" key="1">
    <citation type="submission" date="2018-04" db="EMBL/GenBank/DDBJ databases">
        <title>WGS assembly of Panicum hallii.</title>
        <authorList>
            <person name="Lovell J."/>
            <person name="Jenkins J."/>
            <person name="Lowry D."/>
            <person name="Mamidi S."/>
            <person name="Sreedasyam A."/>
            <person name="Weng X."/>
            <person name="Barry K."/>
            <person name="Bonette J."/>
            <person name="Campitelli B."/>
            <person name="Daum C."/>
            <person name="Gordon S."/>
            <person name="Gould B."/>
            <person name="Lipzen A."/>
            <person name="Macqueen A."/>
            <person name="Palacio-Mejia J."/>
            <person name="Plott C."/>
            <person name="Shakirov E."/>
            <person name="Shu S."/>
            <person name="Yoshinaga Y."/>
            <person name="Zane M."/>
            <person name="Rokhsar D."/>
            <person name="Grimwood J."/>
            <person name="Schmutz J."/>
            <person name="Juenger T."/>
        </authorList>
    </citation>
    <scope>NUCLEOTIDE SEQUENCE [LARGE SCALE GENOMIC DNA]</scope>
    <source>
        <strain evidence="5">FIL2</strain>
    </source>
</reference>
<proteinExistence type="inferred from homology"/>
<evidence type="ECO:0000256" key="4">
    <source>
        <dbReference type="SAM" id="SignalP"/>
    </source>
</evidence>
<feature type="transmembrane region" description="Helical" evidence="3">
    <location>
        <begin position="59"/>
        <end position="79"/>
    </location>
</feature>
<dbReference type="PANTHER" id="PTHR32401">
    <property type="entry name" value="CONCANAVALIN A-LIKE LECTIN FAMILY PROTEIN"/>
    <property type="match status" value="1"/>
</dbReference>
<dbReference type="InterPro" id="IPR050258">
    <property type="entry name" value="Leguminous_Lectin"/>
</dbReference>
<protein>
    <recommendedName>
        <fullName evidence="6">Legume lectin domain-containing protein</fullName>
    </recommendedName>
</protein>
<evidence type="ECO:0000313" key="5">
    <source>
        <dbReference type="EMBL" id="PAN22850.2"/>
    </source>
</evidence>
<evidence type="ECO:0008006" key="6">
    <source>
        <dbReference type="Google" id="ProtNLM"/>
    </source>
</evidence>
<name>A0A2S3HH50_9POAL</name>
<keyword evidence="3" id="KW-0812">Transmembrane</keyword>
<evidence type="ECO:0000256" key="3">
    <source>
        <dbReference type="SAM" id="Phobius"/>
    </source>
</evidence>
<feature type="signal peptide" evidence="4">
    <location>
        <begin position="1"/>
        <end position="19"/>
    </location>
</feature>
<dbReference type="SUPFAM" id="SSF49899">
    <property type="entry name" value="Concanavalin A-like lectins/glucanases"/>
    <property type="match status" value="1"/>
</dbReference>
<gene>
    <name evidence="5" type="ORF">PAHAL_4G050700</name>
</gene>
<accession>A0A2S3HH50</accession>